<dbReference type="Proteomes" id="UP001519460">
    <property type="component" value="Unassembled WGS sequence"/>
</dbReference>
<evidence type="ECO:0000256" key="1">
    <source>
        <dbReference type="SAM" id="MobiDB-lite"/>
    </source>
</evidence>
<organism evidence="2 3">
    <name type="scientific">Batillaria attramentaria</name>
    <dbReference type="NCBI Taxonomy" id="370345"/>
    <lineage>
        <taxon>Eukaryota</taxon>
        <taxon>Metazoa</taxon>
        <taxon>Spiralia</taxon>
        <taxon>Lophotrochozoa</taxon>
        <taxon>Mollusca</taxon>
        <taxon>Gastropoda</taxon>
        <taxon>Caenogastropoda</taxon>
        <taxon>Sorbeoconcha</taxon>
        <taxon>Cerithioidea</taxon>
        <taxon>Batillariidae</taxon>
        <taxon>Batillaria</taxon>
    </lineage>
</organism>
<keyword evidence="3" id="KW-1185">Reference proteome</keyword>
<protein>
    <submittedName>
        <fullName evidence="2">Uncharacterized protein</fullName>
    </submittedName>
</protein>
<accession>A0ABD0L9H3</accession>
<sequence length="104" mass="12239">MYYPSLNPTLAKQHSKQTNKQRNQTRNHPMNRKHNTPAQLPSRIQRHFIKDSTSEGVEKFPNHTFTYKHAYKYETLQYTFSNKLQTSPAILLTDIFRTACLVTV</sequence>
<feature type="region of interest" description="Disordered" evidence="1">
    <location>
        <begin position="1"/>
        <end position="44"/>
    </location>
</feature>
<dbReference type="EMBL" id="JACVVK020000071">
    <property type="protein sequence ID" value="KAK7495918.1"/>
    <property type="molecule type" value="Genomic_DNA"/>
</dbReference>
<comment type="caution">
    <text evidence="2">The sequence shown here is derived from an EMBL/GenBank/DDBJ whole genome shotgun (WGS) entry which is preliminary data.</text>
</comment>
<feature type="compositionally biased region" description="Basic residues" evidence="1">
    <location>
        <begin position="13"/>
        <end position="35"/>
    </location>
</feature>
<proteinExistence type="predicted"/>
<name>A0ABD0L9H3_9CAEN</name>
<gene>
    <name evidence="2" type="ORF">BaRGS_00012908</name>
</gene>
<evidence type="ECO:0000313" key="3">
    <source>
        <dbReference type="Proteomes" id="UP001519460"/>
    </source>
</evidence>
<dbReference type="AlphaFoldDB" id="A0ABD0L9H3"/>
<feature type="compositionally biased region" description="Polar residues" evidence="1">
    <location>
        <begin position="1"/>
        <end position="12"/>
    </location>
</feature>
<evidence type="ECO:0000313" key="2">
    <source>
        <dbReference type="EMBL" id="KAK7495918.1"/>
    </source>
</evidence>
<reference evidence="2 3" key="1">
    <citation type="journal article" date="2023" name="Sci. Data">
        <title>Genome assembly of the Korean intertidal mud-creeper Batillaria attramentaria.</title>
        <authorList>
            <person name="Patra A.K."/>
            <person name="Ho P.T."/>
            <person name="Jun S."/>
            <person name="Lee S.J."/>
            <person name="Kim Y."/>
            <person name="Won Y.J."/>
        </authorList>
    </citation>
    <scope>NUCLEOTIDE SEQUENCE [LARGE SCALE GENOMIC DNA]</scope>
    <source>
        <strain evidence="2">Wonlab-2016</strain>
    </source>
</reference>